<dbReference type="InterPro" id="IPR013785">
    <property type="entry name" value="Aldolase_TIM"/>
</dbReference>
<protein>
    <recommendedName>
        <fullName evidence="7">Deoxyribose-phosphate aldolase</fullName>
        <shortName evidence="7">DERA</shortName>
        <ecNumber evidence="7">4.1.2.4</ecNumber>
    </recommendedName>
    <alternativeName>
        <fullName evidence="7">2-deoxy-D-ribose 5-phosphate aldolase</fullName>
    </alternativeName>
    <alternativeName>
        <fullName evidence="7">Phosphodeoxyriboaldolase</fullName>
        <shortName evidence="7">Deoxyriboaldolase</shortName>
    </alternativeName>
</protein>
<dbReference type="Gene3D" id="3.20.20.70">
    <property type="entry name" value="Aldolase class I"/>
    <property type="match status" value="1"/>
</dbReference>
<keyword evidence="2 7" id="KW-0963">Cytoplasm</keyword>
<comment type="similarity">
    <text evidence="1 7">Belongs to the DeoC/FbaB aldolase family. DeoC type 1 subfamily.</text>
</comment>
<dbReference type="GO" id="GO:0016052">
    <property type="term" value="P:carbohydrate catabolic process"/>
    <property type="evidence" value="ECO:0007669"/>
    <property type="project" value="TreeGrafter"/>
</dbReference>
<dbReference type="GO" id="GO:0006018">
    <property type="term" value="P:2-deoxyribose 1-phosphate catabolic process"/>
    <property type="evidence" value="ECO:0007669"/>
    <property type="project" value="UniProtKB-UniRule"/>
</dbReference>
<proteinExistence type="inferred from homology"/>
<dbReference type="InterPro" id="IPR028581">
    <property type="entry name" value="DeoC_typeI"/>
</dbReference>
<dbReference type="PANTHER" id="PTHR10889:SF1">
    <property type="entry name" value="DEOXYRIBOSE-PHOSPHATE ALDOLASE"/>
    <property type="match status" value="1"/>
</dbReference>
<dbReference type="GO" id="GO:0009264">
    <property type="term" value="P:deoxyribonucleotide catabolic process"/>
    <property type="evidence" value="ECO:0007669"/>
    <property type="project" value="UniProtKB-UniRule"/>
</dbReference>
<evidence type="ECO:0000256" key="5">
    <source>
        <dbReference type="ARBA" id="ARBA00048791"/>
    </source>
</evidence>
<comment type="subcellular location">
    <subcellularLocation>
        <location evidence="7">Cytoplasm</location>
    </subcellularLocation>
</comment>
<dbReference type="InterPro" id="IPR011343">
    <property type="entry name" value="DeoC"/>
</dbReference>
<feature type="active site" description="Proton donor/acceptor" evidence="7">
    <location>
        <position position="229"/>
    </location>
</feature>
<evidence type="ECO:0000313" key="8">
    <source>
        <dbReference type="EMBL" id="PXW85516.1"/>
    </source>
</evidence>
<dbReference type="InterPro" id="IPR002915">
    <property type="entry name" value="DeoC/FbaB/LacD_aldolase"/>
</dbReference>
<dbReference type="SUPFAM" id="SSF51569">
    <property type="entry name" value="Aldolase"/>
    <property type="match status" value="1"/>
</dbReference>
<reference evidence="8 9" key="1">
    <citation type="submission" date="2018-05" db="EMBL/GenBank/DDBJ databases">
        <title>Genomic Encyclopedia of Type Strains, Phase IV (KMG-IV): sequencing the most valuable type-strain genomes for metagenomic binning, comparative biology and taxonomic classification.</title>
        <authorList>
            <person name="Goeker M."/>
        </authorList>
    </citation>
    <scope>NUCLEOTIDE SEQUENCE [LARGE SCALE GENOMIC DNA]</scope>
    <source>
        <strain evidence="8 9">DSM 28556</strain>
    </source>
</reference>
<evidence type="ECO:0000256" key="7">
    <source>
        <dbReference type="HAMAP-Rule" id="MF_00114"/>
    </source>
</evidence>
<dbReference type="EC" id="4.1.2.4" evidence="7"/>
<comment type="function">
    <text evidence="6 7">Catalyzes a reversible aldol reaction between acetaldehyde and D-glyceraldehyde 3-phosphate to generate 2-deoxy-D-ribose 5-phosphate.</text>
</comment>
<dbReference type="AlphaFoldDB" id="A0A2V3VV29"/>
<dbReference type="SMART" id="SM01133">
    <property type="entry name" value="DeoC"/>
    <property type="match status" value="1"/>
</dbReference>
<keyword evidence="9" id="KW-1185">Reference proteome</keyword>
<dbReference type="Proteomes" id="UP000247978">
    <property type="component" value="Unassembled WGS sequence"/>
</dbReference>
<comment type="caution">
    <text evidence="8">The sequence shown here is derived from an EMBL/GenBank/DDBJ whole genome shotgun (WGS) entry which is preliminary data.</text>
</comment>
<accession>A0A2V3VV29</accession>
<feature type="active site" description="Proton donor/acceptor" evidence="7">
    <location>
        <position position="137"/>
    </location>
</feature>
<evidence type="ECO:0000256" key="6">
    <source>
        <dbReference type="ARBA" id="ARBA00056337"/>
    </source>
</evidence>
<comment type="catalytic activity">
    <reaction evidence="5 7">
        <text>2-deoxy-D-ribose 5-phosphate = D-glyceraldehyde 3-phosphate + acetaldehyde</text>
        <dbReference type="Rhea" id="RHEA:12821"/>
        <dbReference type="ChEBI" id="CHEBI:15343"/>
        <dbReference type="ChEBI" id="CHEBI:59776"/>
        <dbReference type="ChEBI" id="CHEBI:62877"/>
        <dbReference type="EC" id="4.1.2.4"/>
    </reaction>
</comment>
<keyword evidence="3 7" id="KW-0456">Lyase</keyword>
<dbReference type="HAMAP" id="MF_00114">
    <property type="entry name" value="DeoC_type1"/>
    <property type="match status" value="1"/>
</dbReference>
<evidence type="ECO:0000313" key="9">
    <source>
        <dbReference type="Proteomes" id="UP000247978"/>
    </source>
</evidence>
<dbReference type="FunFam" id="3.20.20.70:FF:000044">
    <property type="entry name" value="Deoxyribose-phosphate aldolase"/>
    <property type="match status" value="1"/>
</dbReference>
<gene>
    <name evidence="7" type="primary">deoC</name>
    <name evidence="8" type="ORF">DFR56_11015</name>
</gene>
<dbReference type="GO" id="GO:0005737">
    <property type="term" value="C:cytoplasm"/>
    <property type="evidence" value="ECO:0007669"/>
    <property type="project" value="UniProtKB-SubCell"/>
</dbReference>
<dbReference type="UniPathway" id="UPA00002">
    <property type="reaction ID" value="UER00468"/>
</dbReference>
<evidence type="ECO:0000256" key="4">
    <source>
        <dbReference type="ARBA" id="ARBA00023270"/>
    </source>
</evidence>
<feature type="active site" description="Schiff-base intermediate with acetaldehyde" evidence="7">
    <location>
        <position position="200"/>
    </location>
</feature>
<dbReference type="EMBL" id="QJJQ01000010">
    <property type="protein sequence ID" value="PXW85516.1"/>
    <property type="molecule type" value="Genomic_DNA"/>
</dbReference>
<dbReference type="GO" id="GO:0004139">
    <property type="term" value="F:deoxyribose-phosphate aldolase activity"/>
    <property type="evidence" value="ECO:0007669"/>
    <property type="project" value="UniProtKB-UniRule"/>
</dbReference>
<evidence type="ECO:0000256" key="2">
    <source>
        <dbReference type="ARBA" id="ARBA00022490"/>
    </source>
</evidence>
<sequence length="268" mass="28531">MSVELEQLVEKITAEVMNKLSQQSKQAVQKEDVKVNSVNSYNNQLITGTQIARMIDHTLLKPESTKEEIEKLCEEAIEFQFATVCVNPYWVPTAANALKDSNVGITTVIGFPLGATTTFTKAAEARDAIAAGATEVDMVINIGALKSGDYDAVRKDIEGVVLAVNKQAVVKVIIETGFLTEEEKKKACMLSKMADADFVKTSTGFGPGSATPEDIALMRKTVGPEMGVKASGGVRDLDTARRLVAAGANRLGASSGKEIVKGGKGKGY</sequence>
<organism evidence="8 9">
    <name type="scientific">Pseudogracilibacillus auburnensis</name>
    <dbReference type="NCBI Taxonomy" id="1494959"/>
    <lineage>
        <taxon>Bacteria</taxon>
        <taxon>Bacillati</taxon>
        <taxon>Bacillota</taxon>
        <taxon>Bacilli</taxon>
        <taxon>Bacillales</taxon>
        <taxon>Bacillaceae</taxon>
        <taxon>Pseudogracilibacillus</taxon>
    </lineage>
</organism>
<name>A0A2V3VV29_9BACI</name>
<dbReference type="PANTHER" id="PTHR10889">
    <property type="entry name" value="DEOXYRIBOSE-PHOSPHATE ALDOLASE"/>
    <property type="match status" value="1"/>
</dbReference>
<dbReference type="CDD" id="cd00959">
    <property type="entry name" value="DeoC"/>
    <property type="match status" value="1"/>
</dbReference>
<evidence type="ECO:0000256" key="1">
    <source>
        <dbReference type="ARBA" id="ARBA00010936"/>
    </source>
</evidence>
<keyword evidence="4 7" id="KW-0704">Schiff base</keyword>
<evidence type="ECO:0000256" key="3">
    <source>
        <dbReference type="ARBA" id="ARBA00023239"/>
    </source>
</evidence>
<comment type="pathway">
    <text evidence="7">Carbohydrate degradation; 2-deoxy-D-ribose 1-phosphate degradation; D-glyceraldehyde 3-phosphate and acetaldehyde from 2-deoxy-alpha-D-ribose 1-phosphate: step 2/2.</text>
</comment>
<dbReference type="NCBIfam" id="TIGR00126">
    <property type="entry name" value="deoC"/>
    <property type="match status" value="1"/>
</dbReference>
<dbReference type="Pfam" id="PF01791">
    <property type="entry name" value="DeoC"/>
    <property type="match status" value="1"/>
</dbReference>